<dbReference type="Proteomes" id="UP000824366">
    <property type="component" value="Chromosome"/>
</dbReference>
<evidence type="ECO:0000313" key="2">
    <source>
        <dbReference type="EMBL" id="BCO25400.1"/>
    </source>
</evidence>
<evidence type="ECO:0000313" key="3">
    <source>
        <dbReference type="Proteomes" id="UP000824366"/>
    </source>
</evidence>
<feature type="region of interest" description="Disordered" evidence="1">
    <location>
        <begin position="1"/>
        <end position="40"/>
    </location>
</feature>
<accession>A0ABN6D052</accession>
<keyword evidence="3" id="KW-1185">Reference proteome</keyword>
<feature type="compositionally biased region" description="Polar residues" evidence="1">
    <location>
        <begin position="23"/>
        <end position="33"/>
    </location>
</feature>
<gene>
    <name evidence="2" type="ORF">MIZ03_0260</name>
</gene>
<reference evidence="2 3" key="1">
    <citation type="journal article" date="2021" name="Microbiol. Spectr.">
        <title>A Single Bacterium Capable of Oxidation and Reduction of Iron at Circumneutral pH.</title>
        <authorList>
            <person name="Kato S."/>
            <person name="Ohkuma M."/>
        </authorList>
    </citation>
    <scope>NUCLEOTIDE SEQUENCE [LARGE SCALE GENOMIC DNA]</scope>
    <source>
        <strain evidence="2 3">MIZ03</strain>
    </source>
</reference>
<dbReference type="EMBL" id="AP024238">
    <property type="protein sequence ID" value="BCO25400.1"/>
    <property type="molecule type" value="Genomic_DNA"/>
</dbReference>
<organism evidence="2 3">
    <name type="scientific">Rhodoferax lithotrophicus</name>
    <dbReference type="NCBI Taxonomy" id="2798804"/>
    <lineage>
        <taxon>Bacteria</taxon>
        <taxon>Pseudomonadati</taxon>
        <taxon>Pseudomonadota</taxon>
        <taxon>Betaproteobacteria</taxon>
        <taxon>Burkholderiales</taxon>
        <taxon>Comamonadaceae</taxon>
        <taxon>Rhodoferax</taxon>
    </lineage>
</organism>
<proteinExistence type="predicted"/>
<sequence length="40" mass="4413">MEDGMGLADAKQIHATNADPRDQSSGNSEVIQTHNREPYQ</sequence>
<protein>
    <submittedName>
        <fullName evidence="2">Uncharacterized protein</fullName>
    </submittedName>
</protein>
<evidence type="ECO:0000256" key="1">
    <source>
        <dbReference type="SAM" id="MobiDB-lite"/>
    </source>
</evidence>
<name>A0ABN6D052_9BURK</name>